<proteinExistence type="predicted"/>
<dbReference type="EMBL" id="MSFK01000009">
    <property type="protein sequence ID" value="PWY91574.1"/>
    <property type="molecule type" value="Genomic_DNA"/>
</dbReference>
<evidence type="ECO:0000313" key="3">
    <source>
        <dbReference type="Proteomes" id="UP000246702"/>
    </source>
</evidence>
<feature type="region of interest" description="Disordered" evidence="1">
    <location>
        <begin position="1"/>
        <end position="20"/>
    </location>
</feature>
<reference evidence="2 3" key="1">
    <citation type="submission" date="2016-12" db="EMBL/GenBank/DDBJ databases">
        <title>The genomes of Aspergillus section Nigri reveals drivers in fungal speciation.</title>
        <authorList>
            <consortium name="DOE Joint Genome Institute"/>
            <person name="Vesth T.C."/>
            <person name="Nybo J."/>
            <person name="Theobald S."/>
            <person name="Brandl J."/>
            <person name="Frisvad J.C."/>
            <person name="Nielsen K.F."/>
            <person name="Lyhne E.K."/>
            <person name="Kogle M.E."/>
            <person name="Kuo A."/>
            <person name="Riley R."/>
            <person name="Clum A."/>
            <person name="Nolan M."/>
            <person name="Lipzen A."/>
            <person name="Salamov A."/>
            <person name="Henrissat B."/>
            <person name="Wiebenga A."/>
            <person name="De Vries R.P."/>
            <person name="Grigoriev I.V."/>
            <person name="Mortensen U.H."/>
            <person name="Andersen M.R."/>
            <person name="Baker S.E."/>
        </authorList>
    </citation>
    <scope>NUCLEOTIDE SEQUENCE [LARGE SCALE GENOMIC DNA]</scope>
    <source>
        <strain evidence="2 3">CBS 115572</strain>
    </source>
</reference>
<comment type="caution">
    <text evidence="2">The sequence shown here is derived from an EMBL/GenBank/DDBJ whole genome shotgun (WGS) entry which is preliminary data.</text>
</comment>
<protein>
    <submittedName>
        <fullName evidence="2">Uncharacterized protein</fullName>
    </submittedName>
</protein>
<sequence>MPKEKNHPHDKSPIGVPHRRDCQGGDFLQRIGSHQNKPHMRDIIVSVGHCYYYYLVLLCLCLSGSSHSLPCTWDSRAAIGFTSSASSGRPSPSIRSDCCRTGLISEVLARPVNCQGC</sequence>
<dbReference type="AlphaFoldDB" id="A0A317WYV2"/>
<organism evidence="2 3">
    <name type="scientific">Aspergillus sclerotioniger CBS 115572</name>
    <dbReference type="NCBI Taxonomy" id="1450535"/>
    <lineage>
        <taxon>Eukaryota</taxon>
        <taxon>Fungi</taxon>
        <taxon>Dikarya</taxon>
        <taxon>Ascomycota</taxon>
        <taxon>Pezizomycotina</taxon>
        <taxon>Eurotiomycetes</taxon>
        <taxon>Eurotiomycetidae</taxon>
        <taxon>Eurotiales</taxon>
        <taxon>Aspergillaceae</taxon>
        <taxon>Aspergillus</taxon>
        <taxon>Aspergillus subgen. Circumdati</taxon>
    </lineage>
</organism>
<gene>
    <name evidence="2" type="ORF">BO94DRAFT_397388</name>
</gene>
<evidence type="ECO:0000313" key="2">
    <source>
        <dbReference type="EMBL" id="PWY91574.1"/>
    </source>
</evidence>
<dbReference type="RefSeq" id="XP_025469302.1">
    <property type="nucleotide sequence ID" value="XM_025607371.1"/>
</dbReference>
<keyword evidence="3" id="KW-1185">Reference proteome</keyword>
<evidence type="ECO:0000256" key="1">
    <source>
        <dbReference type="SAM" id="MobiDB-lite"/>
    </source>
</evidence>
<name>A0A317WYV2_9EURO</name>
<dbReference type="GeneID" id="37109514"/>
<accession>A0A317WYV2</accession>
<dbReference type="Proteomes" id="UP000246702">
    <property type="component" value="Unassembled WGS sequence"/>
</dbReference>